<dbReference type="InterPro" id="IPR038765">
    <property type="entry name" value="Papain-like_cys_pep_sf"/>
</dbReference>
<dbReference type="Proteomes" id="UP001174136">
    <property type="component" value="Unassembled WGS sequence"/>
</dbReference>
<dbReference type="GO" id="GO:0004198">
    <property type="term" value="F:calcium-dependent cysteine-type endopeptidase activity"/>
    <property type="evidence" value="ECO:0007669"/>
    <property type="project" value="InterPro"/>
</dbReference>
<organism evidence="5 6">
    <name type="scientific">Merluccius polli</name>
    <name type="common">Benguela hake</name>
    <name type="synonym">Merluccius cadenati</name>
    <dbReference type="NCBI Taxonomy" id="89951"/>
    <lineage>
        <taxon>Eukaryota</taxon>
        <taxon>Metazoa</taxon>
        <taxon>Chordata</taxon>
        <taxon>Craniata</taxon>
        <taxon>Vertebrata</taxon>
        <taxon>Euteleostomi</taxon>
        <taxon>Actinopterygii</taxon>
        <taxon>Neopterygii</taxon>
        <taxon>Teleostei</taxon>
        <taxon>Neoteleostei</taxon>
        <taxon>Acanthomorphata</taxon>
        <taxon>Zeiogadaria</taxon>
        <taxon>Gadariae</taxon>
        <taxon>Gadiformes</taxon>
        <taxon>Gadoidei</taxon>
        <taxon>Merlucciidae</taxon>
        <taxon>Merluccius</taxon>
    </lineage>
</organism>
<feature type="region of interest" description="Disordered" evidence="2">
    <location>
        <begin position="313"/>
        <end position="371"/>
    </location>
</feature>
<dbReference type="InterPro" id="IPR053033">
    <property type="entry name" value="Androglobin-like"/>
</dbReference>
<dbReference type="Pfam" id="PF22068">
    <property type="entry name" value="Androglobin_II"/>
    <property type="match status" value="1"/>
</dbReference>
<dbReference type="InterPro" id="IPR057249">
    <property type="entry name" value="Globin_CP_ADGB"/>
</dbReference>
<evidence type="ECO:0000259" key="3">
    <source>
        <dbReference type="PROSITE" id="PS50203"/>
    </source>
</evidence>
<dbReference type="InterPro" id="IPR054093">
    <property type="entry name" value="Androglobin_II"/>
</dbReference>
<dbReference type="PROSITE" id="PS50203">
    <property type="entry name" value="CALPAIN_CAT"/>
    <property type="match status" value="1"/>
</dbReference>
<feature type="compositionally biased region" description="Polar residues" evidence="2">
    <location>
        <begin position="581"/>
        <end position="592"/>
    </location>
</feature>
<feature type="compositionally biased region" description="Polar residues" evidence="2">
    <location>
        <begin position="320"/>
        <end position="330"/>
    </location>
</feature>
<reference evidence="5" key="1">
    <citation type="journal article" date="2023" name="Front. Mar. Sci.">
        <title>A new Merluccius polli reference genome to investigate the effects of global change in West African waters.</title>
        <authorList>
            <person name="Mateo J.L."/>
            <person name="Blanco-Fernandez C."/>
            <person name="Garcia-Vazquez E."/>
            <person name="Machado-Schiaffino G."/>
        </authorList>
    </citation>
    <scope>NUCLEOTIDE SEQUENCE</scope>
    <source>
        <strain evidence="5">C29</strain>
        <tissue evidence="5">Fin</tissue>
    </source>
</reference>
<feature type="compositionally biased region" description="Polar residues" evidence="2">
    <location>
        <begin position="476"/>
        <end position="485"/>
    </location>
</feature>
<accession>A0AA47MJN1</accession>
<evidence type="ECO:0000313" key="5">
    <source>
        <dbReference type="EMBL" id="KAK0141553.1"/>
    </source>
</evidence>
<dbReference type="InterPro" id="IPR054094">
    <property type="entry name" value="Androglobin_IV"/>
</dbReference>
<evidence type="ECO:0000256" key="1">
    <source>
        <dbReference type="PROSITE-ProRule" id="PRU00239"/>
    </source>
</evidence>
<feature type="compositionally biased region" description="Pro residues" evidence="2">
    <location>
        <begin position="605"/>
        <end position="618"/>
    </location>
</feature>
<dbReference type="InterPro" id="IPR054095">
    <property type="entry name" value="Androglobin_V"/>
</dbReference>
<evidence type="ECO:0000313" key="6">
    <source>
        <dbReference type="Proteomes" id="UP001174136"/>
    </source>
</evidence>
<dbReference type="InterPro" id="IPR001300">
    <property type="entry name" value="Peptidase_C2_calpain_cat"/>
</dbReference>
<feature type="compositionally biased region" description="Polar residues" evidence="2">
    <location>
        <begin position="1424"/>
        <end position="1433"/>
    </location>
</feature>
<feature type="domain" description="Calpain catalytic" evidence="3">
    <location>
        <begin position="68"/>
        <end position="291"/>
    </location>
</feature>
<dbReference type="PROSITE" id="PS52042">
    <property type="entry name" value="GLOBIN_CP_ADGB"/>
    <property type="match status" value="1"/>
</dbReference>
<keyword evidence="6" id="KW-1185">Reference proteome</keyword>
<name>A0AA47MJN1_MERPO</name>
<dbReference type="EMBL" id="JAOPHQ010003798">
    <property type="protein sequence ID" value="KAK0141553.1"/>
    <property type="molecule type" value="Genomic_DNA"/>
</dbReference>
<feature type="region of interest" description="Disordered" evidence="2">
    <location>
        <begin position="1240"/>
        <end position="1309"/>
    </location>
</feature>
<feature type="compositionally biased region" description="Acidic residues" evidence="2">
    <location>
        <begin position="1253"/>
        <end position="1264"/>
    </location>
</feature>
<dbReference type="Pfam" id="PF22070">
    <property type="entry name" value="Androglobin_V"/>
    <property type="match status" value="1"/>
</dbReference>
<dbReference type="Pfam" id="PF22069">
    <property type="entry name" value="Androglobin_IV"/>
    <property type="match status" value="1"/>
</dbReference>
<dbReference type="CDD" id="cd22307">
    <property type="entry name" value="Adgb_C_mid-like"/>
    <property type="match status" value="1"/>
</dbReference>
<feature type="region of interest" description="Disordered" evidence="2">
    <location>
        <begin position="568"/>
        <end position="618"/>
    </location>
</feature>
<dbReference type="PROSITE" id="PS50096">
    <property type="entry name" value="IQ"/>
    <property type="match status" value="1"/>
</dbReference>
<feature type="compositionally biased region" description="Polar residues" evidence="2">
    <location>
        <begin position="493"/>
        <end position="512"/>
    </location>
</feature>
<sequence length="1490" mass="164444">MSKGPPKKKDSSSRVASSQGQASNKEAASLVGNVSEGRLGEQRRWRYPVWPEWSEADISVEKWDAAKGAKDGKLGRSPQSVMFFEDPEGKISMPSSLKVHSWKRPAEFIVNKTPTVVENLSTFDLISANGHLLGSELMRWIISEICIVWKLWCNGGGGVGGGGGGHRWRPWEHIYSLCKVVSGHMPLYNSYGKYVVKLFWMGCWRKVTVDDVMPFDEEDNLLLPASTNETELWPMLLAKALMKLANTDAVSEHGKEMGEFTFIHALTGCITEIVPIKSRNMGNIWEFLKENIPKFTYMKESCAEETPEAVESALGRASCMSDTKTASPTPVRSPEKGRDSAKKKGKDQKDQKTIEPDVSTLPTADSAETPSAPEVVVCASFHPIQLLDGMKTSVRDDMVDTSECLRQYGLYRLHSHIVLLTRARDGPLEPPSEPIPVPRWKLIRPRLKGPPLATDEPRVPPVPKPEHFVEVFSPFASHQPNSSGVRPSPPQDGRQSNSRGFSTCNSALSSFSEAEEQQQEIQQGGPDRRPIRKPPKNSPGRSNSEVVPARPRLFITVKWRLQLGSNQVTAEDGKKDGDATCNGQQVAETTGGPQVERPKTVTMKPTPPPAEAPSAPPHKPLQQELWVDMDHFTKCFQTLLVFHKPHCYPYQCHQSRFKVDIIPKTSSKVIMASTGTSSNSAVGLLSTCHQGPVERGVHYLYVDSLQPSHILFSFSALLHWGETTEEKKEVSVACRAGVLLAQPHSWKSLESQSPLLHLQTTSCRAAVLSLPPGRHTLSVHTRAALGCHIHLYSMAPFVFGDEETVLPHLAQESVRFREQAASLLRALGSLVASFSQEQTAARRALEEACCPQTCCYSRLERRRHRRVFNSAVYTMLSQALGRKLTIEEGFAVQALTADPLLFSSEITKHPTPSEAVAGPPEGWQDRQPTDKETRAVTILQASFKGLLTRGVLKASNPGPRACCVLCQLTGTHDAIAPYTFHWTKENLTASKTLADMWPSVESDTAKHSSILLCFILAHPETRAGLYPCQQDESTRVAFSDYTAPLLQETPNSWVLVFRPFTFMSSYRSREVFLVPREMLVSAKVFSPVPGCQLHVIDNDTGEGLPRVLGKVAPHVYQPNKLGYTFLVEAYTPQSPLAGAKVTLRLIGSREPLPDLARGAPLNSFSVKEFRDYYVPNDKNTICRYSVRVKADHLATVHFQSSKPDVLIRLSVLDREKEVAATSGKGQVVIPIFHFQADKAPAPQAQSAVVDQNKEEEEEEEEEESAGQKKEEKENKKRSGESADTSQGGELRAGRTGPADSRSQTPSETMTHKYMLQVEVLYKSWTLDDSQLTFVQTLRNLENEAREWRLALLSVYIVPRTGGWACHGGGGGGGGGGEGGARGRLMGCGLNDGLSCLSVSEQRHSLMALGEEAPGRRLREGEVIRSSSTETASSDGHKPAASKSHPRGKGDKEKLVTGSKPGSRQDSVIITVRHRALHLDMADNYSQYYYY</sequence>
<evidence type="ECO:0000256" key="2">
    <source>
        <dbReference type="SAM" id="MobiDB-lite"/>
    </source>
</evidence>
<feature type="domain" description="Globin" evidence="4">
    <location>
        <begin position="790"/>
        <end position="1018"/>
    </location>
</feature>
<protein>
    <submittedName>
        <fullName evidence="5">Androglobin</fullName>
    </submittedName>
</protein>
<evidence type="ECO:0000259" key="4">
    <source>
        <dbReference type="PROSITE" id="PS52042"/>
    </source>
</evidence>
<feature type="compositionally biased region" description="Basic and acidic residues" evidence="2">
    <location>
        <begin position="333"/>
        <end position="355"/>
    </location>
</feature>
<feature type="compositionally biased region" description="Polar residues" evidence="2">
    <location>
        <begin position="360"/>
        <end position="369"/>
    </location>
</feature>
<proteinExistence type="predicted"/>
<feature type="compositionally biased region" description="Polar residues" evidence="2">
    <location>
        <begin position="14"/>
        <end position="26"/>
    </location>
</feature>
<dbReference type="SMART" id="SM00230">
    <property type="entry name" value="CysPc"/>
    <property type="match status" value="1"/>
</dbReference>
<feature type="region of interest" description="Disordered" evidence="2">
    <location>
        <begin position="910"/>
        <end position="929"/>
    </location>
</feature>
<dbReference type="GO" id="GO:0006508">
    <property type="term" value="P:proteolysis"/>
    <property type="evidence" value="ECO:0007669"/>
    <property type="project" value="InterPro"/>
</dbReference>
<feature type="compositionally biased region" description="Basic and acidic residues" evidence="2">
    <location>
        <begin position="1265"/>
        <end position="1280"/>
    </location>
</feature>
<gene>
    <name evidence="5" type="primary">ADGB</name>
    <name evidence="5" type="ORF">N1851_021297</name>
</gene>
<comment type="caution">
    <text evidence="1">Lacks conserved residue(s) required for the propagation of feature annotation.</text>
</comment>
<comment type="caution">
    <text evidence="5">The sequence shown here is derived from an EMBL/GenBank/DDBJ whole genome shotgun (WGS) entry which is preliminary data.</text>
</comment>
<dbReference type="PANTHER" id="PTHR46298">
    <property type="entry name" value="ANDROGLOBIN"/>
    <property type="match status" value="1"/>
</dbReference>
<feature type="region of interest" description="Disordered" evidence="2">
    <location>
        <begin position="1"/>
        <end position="35"/>
    </location>
</feature>
<dbReference type="PANTHER" id="PTHR46298:SF1">
    <property type="entry name" value="ANDROGLOBIN"/>
    <property type="match status" value="1"/>
</dbReference>
<feature type="region of interest" description="Disordered" evidence="2">
    <location>
        <begin position="1416"/>
        <end position="1466"/>
    </location>
</feature>
<feature type="region of interest" description="Disordered" evidence="2">
    <location>
        <begin position="474"/>
        <end position="549"/>
    </location>
</feature>
<dbReference type="Pfam" id="PF00648">
    <property type="entry name" value="Peptidase_C2"/>
    <property type="match status" value="1"/>
</dbReference>
<dbReference type="SUPFAM" id="SSF54001">
    <property type="entry name" value="Cysteine proteinases"/>
    <property type="match status" value="1"/>
</dbReference>